<gene>
    <name evidence="3" type="ORF">ATNIH1004_009245</name>
</gene>
<dbReference type="GO" id="GO:0016491">
    <property type="term" value="F:oxidoreductase activity"/>
    <property type="evidence" value="ECO:0007669"/>
    <property type="project" value="UniProtKB-KW"/>
</dbReference>
<dbReference type="OrthoDB" id="1274115at2759"/>
<dbReference type="Pfam" id="PF00106">
    <property type="entry name" value="adh_short"/>
    <property type="match status" value="1"/>
</dbReference>
<dbReference type="Gene3D" id="3.40.50.720">
    <property type="entry name" value="NAD(P)-binding Rossmann-like Domain"/>
    <property type="match status" value="1"/>
</dbReference>
<dbReference type="SUPFAM" id="SSF51735">
    <property type="entry name" value="NAD(P)-binding Rossmann-fold domains"/>
    <property type="match status" value="1"/>
</dbReference>
<dbReference type="InterPro" id="IPR036291">
    <property type="entry name" value="NAD(P)-bd_dom_sf"/>
</dbReference>
<evidence type="ECO:0000313" key="3">
    <source>
        <dbReference type="EMBL" id="KAA8645034.1"/>
    </source>
</evidence>
<organism evidence="3 4">
    <name type="scientific">Aspergillus tanneri</name>
    <dbReference type="NCBI Taxonomy" id="1220188"/>
    <lineage>
        <taxon>Eukaryota</taxon>
        <taxon>Fungi</taxon>
        <taxon>Dikarya</taxon>
        <taxon>Ascomycota</taxon>
        <taxon>Pezizomycotina</taxon>
        <taxon>Eurotiomycetes</taxon>
        <taxon>Eurotiomycetidae</taxon>
        <taxon>Eurotiales</taxon>
        <taxon>Aspergillaceae</taxon>
        <taxon>Aspergillus</taxon>
        <taxon>Aspergillus subgen. Circumdati</taxon>
    </lineage>
</organism>
<sequence>MSGEEVKHQMLISSDMVQLARFRRGAHITWTEIAAPDNEITNKTNQQITYHGHDDVPLNSAGFAQLGPVEVYDEEARYQFDFNFFNLLSFTRAIIPHMHKHQSGVIVLFSSIAGQQTGIGYGLYSAGNFAIDSIVEILSLELKQFNIRAHATEPGLFRTGFLHHRAEGEYFFKSIQDHTGVKEITNADGVQPHGPRKAAKRIFEVVTEIEAEQGVE</sequence>
<dbReference type="RefSeq" id="XP_033424395.1">
    <property type="nucleotide sequence ID" value="XM_033573843.1"/>
</dbReference>
<comment type="caution">
    <text evidence="3">The sequence shown here is derived from an EMBL/GenBank/DDBJ whole genome shotgun (WGS) entry which is preliminary data.</text>
</comment>
<evidence type="ECO:0000256" key="2">
    <source>
        <dbReference type="ARBA" id="ARBA00023002"/>
    </source>
</evidence>
<dbReference type="GeneID" id="54331947"/>
<name>A0A5M9MI70_9EURO</name>
<keyword evidence="2" id="KW-0560">Oxidoreductase</keyword>
<dbReference type="PANTHER" id="PTHR43976">
    <property type="entry name" value="SHORT CHAIN DEHYDROGENASE"/>
    <property type="match status" value="1"/>
</dbReference>
<accession>A0A5M9MI70</accession>
<dbReference type="VEuPathDB" id="FungiDB:EYZ11_004617"/>
<dbReference type="AlphaFoldDB" id="A0A5M9MI70"/>
<reference evidence="3 4" key="1">
    <citation type="submission" date="2019-08" db="EMBL/GenBank/DDBJ databases">
        <title>The genome sequence of a newly discovered highly antifungal drug resistant Aspergillus species, Aspergillus tanneri NIH 1004.</title>
        <authorList>
            <person name="Mounaud S."/>
            <person name="Singh I."/>
            <person name="Joardar V."/>
            <person name="Pakala S."/>
            <person name="Pakala S."/>
            <person name="Venepally P."/>
            <person name="Chung J.K."/>
            <person name="Losada L."/>
            <person name="Nierman W.C."/>
        </authorList>
    </citation>
    <scope>NUCLEOTIDE SEQUENCE [LARGE SCALE GENOMIC DNA]</scope>
    <source>
        <strain evidence="3 4">NIH1004</strain>
    </source>
</reference>
<evidence type="ECO:0000313" key="4">
    <source>
        <dbReference type="Proteomes" id="UP000324241"/>
    </source>
</evidence>
<protein>
    <submittedName>
        <fullName evidence="3">Uncharacterized protein</fullName>
    </submittedName>
</protein>
<dbReference type="PRINTS" id="PR00081">
    <property type="entry name" value="GDHRDH"/>
</dbReference>
<dbReference type="PANTHER" id="PTHR43976:SF16">
    <property type="entry name" value="SHORT-CHAIN DEHYDROGENASE_REDUCTASE FAMILY PROTEIN"/>
    <property type="match status" value="1"/>
</dbReference>
<proteinExistence type="inferred from homology"/>
<comment type="similarity">
    <text evidence="1">Belongs to the short-chain dehydrogenases/reductases (SDR) family.</text>
</comment>
<dbReference type="InterPro" id="IPR051911">
    <property type="entry name" value="SDR_oxidoreductase"/>
</dbReference>
<dbReference type="Proteomes" id="UP000324241">
    <property type="component" value="Unassembled WGS sequence"/>
</dbReference>
<dbReference type="EMBL" id="QUQM01000006">
    <property type="protein sequence ID" value="KAA8645034.1"/>
    <property type="molecule type" value="Genomic_DNA"/>
</dbReference>
<evidence type="ECO:0000256" key="1">
    <source>
        <dbReference type="ARBA" id="ARBA00006484"/>
    </source>
</evidence>
<dbReference type="InterPro" id="IPR002347">
    <property type="entry name" value="SDR_fam"/>
</dbReference>